<comment type="caution">
    <text evidence="16">The sequence shown here is derived from an EMBL/GenBank/DDBJ whole genome shotgun (WGS) entry which is preliminary data.</text>
</comment>
<comment type="pathway">
    <text evidence="2">Amino-acid biosynthesis; L-serine biosynthesis; L-serine from 3-phospho-D-glycerate: step 2/3.</text>
</comment>
<dbReference type="GO" id="GO:0008615">
    <property type="term" value="P:pyridoxine biosynthetic process"/>
    <property type="evidence" value="ECO:0007669"/>
    <property type="project" value="UniProtKB-KW"/>
</dbReference>
<dbReference type="GO" id="GO:0004648">
    <property type="term" value="F:O-phospho-L-serine:2-oxoglutarate aminotransferase activity"/>
    <property type="evidence" value="ECO:0007669"/>
    <property type="project" value="UniProtKB-EC"/>
</dbReference>
<dbReference type="Proteomes" id="UP000030185">
    <property type="component" value="Unassembled WGS sequence"/>
</dbReference>
<dbReference type="PIRSF" id="PIRSF000525">
    <property type="entry name" value="SerC"/>
    <property type="match status" value="1"/>
</dbReference>
<dbReference type="GO" id="GO:0004760">
    <property type="term" value="F:L-serine-pyruvate transaminase activity"/>
    <property type="evidence" value="ECO:0007669"/>
    <property type="project" value="TreeGrafter"/>
</dbReference>
<dbReference type="EC" id="2.6.1.52" evidence="4"/>
<evidence type="ECO:0000256" key="12">
    <source>
        <dbReference type="ARBA" id="ARBA00031421"/>
    </source>
</evidence>
<evidence type="ECO:0000256" key="3">
    <source>
        <dbReference type="ARBA" id="ARBA00006904"/>
    </source>
</evidence>
<dbReference type="InterPro" id="IPR022278">
    <property type="entry name" value="Pser_aminoTfrase"/>
</dbReference>
<proteinExistence type="inferred from homology"/>
<comment type="similarity">
    <text evidence="3">Belongs to the class-V pyridoxal-phosphate-dependent aminotransferase family. SerC subfamily.</text>
</comment>
<evidence type="ECO:0000256" key="6">
    <source>
        <dbReference type="ARBA" id="ARBA00022576"/>
    </source>
</evidence>
<evidence type="ECO:0000256" key="4">
    <source>
        <dbReference type="ARBA" id="ARBA00013030"/>
    </source>
</evidence>
<dbReference type="GO" id="GO:0008453">
    <property type="term" value="F:alanine-glyoxylate transaminase activity"/>
    <property type="evidence" value="ECO:0007669"/>
    <property type="project" value="TreeGrafter"/>
</dbReference>
<dbReference type="PANTHER" id="PTHR21152">
    <property type="entry name" value="AMINOTRANSFERASE CLASS V"/>
    <property type="match status" value="1"/>
</dbReference>
<dbReference type="Pfam" id="PF00266">
    <property type="entry name" value="Aminotran_5"/>
    <property type="match status" value="1"/>
</dbReference>
<sequence>MYKHTTDGLRTLLNIPDNYQIFFLSSATEIWERIIQNCVEHTSFHCVNGSFSKRFYEFSGELGKKAFKEEAAFGKGFYPEKFEIPAETEAICLTQNETSSGVSMPVADINKIREKNKEALLFVDAVSSLPYPEFDFTKIDSTFFSVQKCFGLPAGLGVWILNDRVIEKAKQLEAKKVLTGTYHTISSILSKAKDNQTPETPNVWNIFLLGKVIEDMNKKGIATIRKETEVKADMLYNYIKDSNNFSFGVEDPAHRSKTTIVANTAIPAPEVNKKLEQFDLAVGSGYSSYKEKQIRIANFPAYSVEKTEELVNALKKTIG</sequence>
<evidence type="ECO:0000313" key="17">
    <source>
        <dbReference type="Proteomes" id="UP000030185"/>
    </source>
</evidence>
<dbReference type="SUPFAM" id="SSF53383">
    <property type="entry name" value="PLP-dependent transferases"/>
    <property type="match status" value="1"/>
</dbReference>
<evidence type="ECO:0000256" key="9">
    <source>
        <dbReference type="ARBA" id="ARBA00022898"/>
    </source>
</evidence>
<keyword evidence="11" id="KW-0718">Serine biosynthesis</keyword>
<evidence type="ECO:0000256" key="13">
    <source>
        <dbReference type="ARBA" id="ARBA00047630"/>
    </source>
</evidence>
<evidence type="ECO:0000256" key="14">
    <source>
        <dbReference type="ARBA" id="ARBA00049007"/>
    </source>
</evidence>
<evidence type="ECO:0000256" key="5">
    <source>
        <dbReference type="ARBA" id="ARBA00022490"/>
    </source>
</evidence>
<dbReference type="PANTHER" id="PTHR21152:SF40">
    <property type="entry name" value="ALANINE--GLYOXYLATE AMINOTRANSFERASE"/>
    <property type="match status" value="1"/>
</dbReference>
<evidence type="ECO:0000256" key="11">
    <source>
        <dbReference type="ARBA" id="ARBA00023299"/>
    </source>
</evidence>
<dbReference type="InterPro" id="IPR000192">
    <property type="entry name" value="Aminotrans_V_dom"/>
</dbReference>
<dbReference type="AlphaFoldDB" id="A0A098LG06"/>
<keyword evidence="5" id="KW-0963">Cytoplasm</keyword>
<dbReference type="InterPro" id="IPR015422">
    <property type="entry name" value="PyrdxlP-dep_Trfase_small"/>
</dbReference>
<dbReference type="eggNOG" id="COG1932">
    <property type="taxonomic scope" value="Bacteria"/>
</dbReference>
<evidence type="ECO:0000256" key="7">
    <source>
        <dbReference type="ARBA" id="ARBA00022605"/>
    </source>
</evidence>
<accession>A0A098LG06</accession>
<evidence type="ECO:0000256" key="10">
    <source>
        <dbReference type="ARBA" id="ARBA00023096"/>
    </source>
</evidence>
<dbReference type="EMBL" id="BBLT01000004">
    <property type="protein sequence ID" value="GAL85028.1"/>
    <property type="molecule type" value="Genomic_DNA"/>
</dbReference>
<name>A0A098LG06_9BACT</name>
<dbReference type="Gene3D" id="3.40.640.10">
    <property type="entry name" value="Type I PLP-dependent aspartate aminotransferase-like (Major domain)"/>
    <property type="match status" value="1"/>
</dbReference>
<comment type="catalytic activity">
    <reaction evidence="14">
        <text>O-phospho-L-serine + 2-oxoglutarate = 3-phosphooxypyruvate + L-glutamate</text>
        <dbReference type="Rhea" id="RHEA:14329"/>
        <dbReference type="ChEBI" id="CHEBI:16810"/>
        <dbReference type="ChEBI" id="CHEBI:18110"/>
        <dbReference type="ChEBI" id="CHEBI:29985"/>
        <dbReference type="ChEBI" id="CHEBI:57524"/>
        <dbReference type="EC" id="2.6.1.52"/>
    </reaction>
</comment>
<feature type="domain" description="Aminotransferase class V" evidence="15">
    <location>
        <begin position="84"/>
        <end position="288"/>
    </location>
</feature>
<dbReference type="GO" id="GO:0006564">
    <property type="term" value="P:L-serine biosynthetic process"/>
    <property type="evidence" value="ECO:0007669"/>
    <property type="project" value="UniProtKB-KW"/>
</dbReference>
<dbReference type="Gene3D" id="3.90.1150.10">
    <property type="entry name" value="Aspartate Aminotransferase, domain 1"/>
    <property type="match status" value="1"/>
</dbReference>
<keyword evidence="9" id="KW-0663">Pyridoxal phosphate</keyword>
<keyword evidence="10" id="KW-0664">Pyridoxine biosynthesis</keyword>
<evidence type="ECO:0000313" key="16">
    <source>
        <dbReference type="EMBL" id="GAL85028.1"/>
    </source>
</evidence>
<dbReference type="InterPro" id="IPR015421">
    <property type="entry name" value="PyrdxlP-dep_Trfase_major"/>
</dbReference>
<dbReference type="GO" id="GO:0019265">
    <property type="term" value="P:glycine biosynthetic process, by transamination of glyoxylate"/>
    <property type="evidence" value="ECO:0007669"/>
    <property type="project" value="TreeGrafter"/>
</dbReference>
<evidence type="ECO:0000256" key="1">
    <source>
        <dbReference type="ARBA" id="ARBA00001933"/>
    </source>
</evidence>
<organism evidence="16 17">
    <name type="scientific">Sporocytophaga myxococcoides</name>
    <dbReference type="NCBI Taxonomy" id="153721"/>
    <lineage>
        <taxon>Bacteria</taxon>
        <taxon>Pseudomonadati</taxon>
        <taxon>Bacteroidota</taxon>
        <taxon>Cytophagia</taxon>
        <taxon>Cytophagales</taxon>
        <taxon>Cytophagaceae</taxon>
        <taxon>Sporocytophaga</taxon>
    </lineage>
</organism>
<evidence type="ECO:0000256" key="2">
    <source>
        <dbReference type="ARBA" id="ARBA00005099"/>
    </source>
</evidence>
<evidence type="ECO:0000256" key="8">
    <source>
        <dbReference type="ARBA" id="ARBA00022679"/>
    </source>
</evidence>
<gene>
    <name evidence="16" type="ORF">MYP_2256</name>
</gene>
<reference evidence="16 17" key="1">
    <citation type="submission" date="2014-09" db="EMBL/GenBank/DDBJ databases">
        <title>Sporocytophaga myxococcoides PG-01 genome sequencing.</title>
        <authorList>
            <person name="Liu L."/>
            <person name="Gao P.J."/>
            <person name="Chen G.J."/>
            <person name="Wang L.S."/>
        </authorList>
    </citation>
    <scope>NUCLEOTIDE SEQUENCE [LARGE SCALE GENOMIC DNA]</scope>
    <source>
        <strain evidence="16 17">PG-01</strain>
    </source>
</reference>
<keyword evidence="8 16" id="KW-0808">Transferase</keyword>
<dbReference type="UniPathway" id="UPA00135">
    <property type="reaction ID" value="UER00197"/>
</dbReference>
<comment type="catalytic activity">
    <reaction evidence="13">
        <text>4-(phosphooxy)-L-threonine + 2-oxoglutarate = (R)-3-hydroxy-2-oxo-4-phosphooxybutanoate + L-glutamate</text>
        <dbReference type="Rhea" id="RHEA:16573"/>
        <dbReference type="ChEBI" id="CHEBI:16810"/>
        <dbReference type="ChEBI" id="CHEBI:29985"/>
        <dbReference type="ChEBI" id="CHEBI:58452"/>
        <dbReference type="ChEBI" id="CHEBI:58538"/>
        <dbReference type="EC" id="2.6.1.52"/>
    </reaction>
</comment>
<comment type="cofactor">
    <cofactor evidence="1">
        <name>pyridoxal 5'-phosphate</name>
        <dbReference type="ChEBI" id="CHEBI:597326"/>
    </cofactor>
</comment>
<dbReference type="InterPro" id="IPR015424">
    <property type="entry name" value="PyrdxlP-dep_Trfase"/>
</dbReference>
<evidence type="ECO:0000259" key="15">
    <source>
        <dbReference type="Pfam" id="PF00266"/>
    </source>
</evidence>
<keyword evidence="7" id="KW-0028">Amino-acid biosynthesis</keyword>
<dbReference type="STRING" id="153721.MYP_2256"/>
<keyword evidence="6 16" id="KW-0032">Aminotransferase</keyword>
<protein>
    <recommendedName>
        <fullName evidence="4">phosphoserine transaminase</fullName>
        <ecNumber evidence="4">2.6.1.52</ecNumber>
    </recommendedName>
    <alternativeName>
        <fullName evidence="12">Phosphohydroxythreonine aminotransferase</fullName>
    </alternativeName>
</protein>
<keyword evidence="17" id="KW-1185">Reference proteome</keyword>